<comment type="caution">
    <text evidence="1">The sequence shown here is derived from an EMBL/GenBank/DDBJ whole genome shotgun (WGS) entry which is preliminary data.</text>
</comment>
<evidence type="ECO:0000313" key="1">
    <source>
        <dbReference type="EMBL" id="MFC6885294.1"/>
    </source>
</evidence>
<reference evidence="2" key="1">
    <citation type="journal article" date="2019" name="Int. J. Syst. Evol. Microbiol.">
        <title>The Global Catalogue of Microorganisms (GCM) 10K type strain sequencing project: providing services to taxonomists for standard genome sequencing and annotation.</title>
        <authorList>
            <consortium name="The Broad Institute Genomics Platform"/>
            <consortium name="The Broad Institute Genome Sequencing Center for Infectious Disease"/>
            <person name="Wu L."/>
            <person name="Ma J."/>
        </authorList>
    </citation>
    <scope>NUCLEOTIDE SEQUENCE [LARGE SCALE GENOMIC DNA]</scope>
    <source>
        <strain evidence="2">JCM 3369</strain>
    </source>
</reference>
<proteinExistence type="predicted"/>
<name>A0ABW2CXF3_9ACTN</name>
<evidence type="ECO:0000313" key="2">
    <source>
        <dbReference type="Proteomes" id="UP001596380"/>
    </source>
</evidence>
<evidence type="ECO:0008006" key="3">
    <source>
        <dbReference type="Google" id="ProtNLM"/>
    </source>
</evidence>
<dbReference type="RefSeq" id="WP_160825792.1">
    <property type="nucleotide sequence ID" value="NZ_JBHSXS010000036.1"/>
</dbReference>
<keyword evidence="2" id="KW-1185">Reference proteome</keyword>
<dbReference type="Proteomes" id="UP001596380">
    <property type="component" value="Unassembled WGS sequence"/>
</dbReference>
<accession>A0ABW2CXF3</accession>
<dbReference type="EMBL" id="JBHSXS010000036">
    <property type="protein sequence ID" value="MFC6885294.1"/>
    <property type="molecule type" value="Genomic_DNA"/>
</dbReference>
<organism evidence="1 2">
    <name type="scientific">Actinomadura yumaensis</name>
    <dbReference type="NCBI Taxonomy" id="111807"/>
    <lineage>
        <taxon>Bacteria</taxon>
        <taxon>Bacillati</taxon>
        <taxon>Actinomycetota</taxon>
        <taxon>Actinomycetes</taxon>
        <taxon>Streptosporangiales</taxon>
        <taxon>Thermomonosporaceae</taxon>
        <taxon>Actinomadura</taxon>
    </lineage>
</organism>
<gene>
    <name evidence="1" type="ORF">ACFQKB_36435</name>
</gene>
<sequence length="148" mass="15751">MAEPSPQPYATASDYAVRNQVDLSGAAADQVTVLLEDASALIRSKLPAGYSPDPAIARSLAVTMVQRRLTNPGGRRSVQMGGYGASFDQDGGLYVTDAEVEDLLAGYTGDGAGDAYTVELTDDAYPACPTPYSRAGRDYRADRYGRWC</sequence>
<protein>
    <recommendedName>
        <fullName evidence="3">Head-to-tail adaptor</fullName>
    </recommendedName>
</protein>